<organism evidence="4 5">
    <name type="scientific">Pneumocystis jirovecii (strain RU7)</name>
    <name type="common">Human pneumocystis pneumonia agent</name>
    <dbReference type="NCBI Taxonomy" id="1408657"/>
    <lineage>
        <taxon>Eukaryota</taxon>
        <taxon>Fungi</taxon>
        <taxon>Dikarya</taxon>
        <taxon>Ascomycota</taxon>
        <taxon>Taphrinomycotina</taxon>
        <taxon>Pneumocystomycetes</taxon>
        <taxon>Pneumocystaceae</taxon>
        <taxon>Pneumocystis</taxon>
    </lineage>
</organism>
<dbReference type="VEuPathDB" id="FungiDB:T551_03687"/>
<dbReference type="OrthoDB" id="10257471at2759"/>
<dbReference type="EMBL" id="LFWA01000027">
    <property type="protein sequence ID" value="KTW25548.1"/>
    <property type="molecule type" value="Genomic_DNA"/>
</dbReference>
<feature type="coiled-coil region" evidence="1">
    <location>
        <begin position="199"/>
        <end position="226"/>
    </location>
</feature>
<keyword evidence="5" id="KW-1185">Reference proteome</keyword>
<name>A0A0W4ZB57_PNEJ7</name>
<dbReference type="Proteomes" id="UP000053447">
    <property type="component" value="Unassembled WGS sequence"/>
</dbReference>
<dbReference type="Pfam" id="PF02349">
    <property type="entry name" value="MSG"/>
    <property type="match status" value="5"/>
</dbReference>
<evidence type="ECO:0000313" key="4">
    <source>
        <dbReference type="EMBL" id="KTW25548.1"/>
    </source>
</evidence>
<evidence type="ECO:0000256" key="2">
    <source>
        <dbReference type="SAM" id="MobiDB-lite"/>
    </source>
</evidence>
<keyword evidence="1" id="KW-0175">Coiled coil</keyword>
<dbReference type="RefSeq" id="XP_018227837.1">
    <property type="nucleotide sequence ID" value="XM_018375950.1"/>
</dbReference>
<comment type="caution">
    <text evidence="4">The sequence shown here is derived from an EMBL/GenBank/DDBJ whole genome shotgun (WGS) entry which is preliminary data.</text>
</comment>
<dbReference type="InterPro" id="IPR021041">
    <property type="entry name" value="Maj_surf_glycoprot_2_C"/>
</dbReference>
<dbReference type="STRING" id="1408657.A0A0W4ZB57"/>
<evidence type="ECO:0000259" key="3">
    <source>
        <dbReference type="Pfam" id="PF12373"/>
    </source>
</evidence>
<gene>
    <name evidence="4" type="ORF">T551_03687</name>
</gene>
<accession>A0A0W4ZB57</accession>
<feature type="region of interest" description="Disordered" evidence="2">
    <location>
        <begin position="826"/>
        <end position="848"/>
    </location>
</feature>
<reference evidence="5" key="1">
    <citation type="journal article" date="2016" name="Nat. Commun.">
        <title>Genome analysis of three Pneumocystis species reveals adaptation mechanisms to life exclusively in mammalian hosts.</title>
        <authorList>
            <person name="Ma L."/>
            <person name="Chen Z."/>
            <person name="Huang D.W."/>
            <person name="Kutty G."/>
            <person name="Ishihara M."/>
            <person name="Wang H."/>
            <person name="Abouelleil A."/>
            <person name="Bishop L."/>
            <person name="Davey E."/>
            <person name="Deng R."/>
            <person name="Deng X."/>
            <person name="Fan L."/>
            <person name="Fantoni G."/>
            <person name="Fitzgerald M."/>
            <person name="Gogineni E."/>
            <person name="Goldberg J.M."/>
            <person name="Handley G."/>
            <person name="Hu X."/>
            <person name="Huber C."/>
            <person name="Jiao X."/>
            <person name="Jones K."/>
            <person name="Levin J.Z."/>
            <person name="Liu Y."/>
            <person name="Macdonald P."/>
            <person name="Melnikov A."/>
            <person name="Raley C."/>
            <person name="Sassi M."/>
            <person name="Sherman B.T."/>
            <person name="Song X."/>
            <person name="Sykes S."/>
            <person name="Tran B."/>
            <person name="Walsh L."/>
            <person name="Xia Y."/>
            <person name="Yang J."/>
            <person name="Young S."/>
            <person name="Zeng Q."/>
            <person name="Zheng X."/>
            <person name="Stephens R."/>
            <person name="Nusbaum C."/>
            <person name="Birren B.W."/>
            <person name="Azadi P."/>
            <person name="Lempicki R.A."/>
            <person name="Cuomo C.A."/>
            <person name="Kovacs J.A."/>
        </authorList>
    </citation>
    <scope>NUCLEOTIDE SEQUENCE [LARGE SCALE GENOMIC DNA]</scope>
    <source>
        <strain evidence="5">RU7</strain>
    </source>
</reference>
<dbReference type="AlphaFoldDB" id="A0A0W4ZB57"/>
<sequence>MARVVARAVKRNVKADKDLEEEHIVALILKEDAKDEGKCQKKMKEYCEALKKVKVELKQIYEKFENFCDDGKMKTKCQKLKTSVQNKCTEFKGKLDKILKQASGLTDENCKENEQQCLFLEGACPDDLTENCNKLRNKCYQKKRDRVAEEALLRALRGDLEKEAECEKKIKDVCPKIGQESDELTMLCFEQEKTCADLVKKGKSKCSALKQEVEEALKKKNELQGKCLPLLEKCYFHRGNCEGDKSKCKLPNGNCEEYLPKCDELAEECEEKSVIYIHPGPDFDPTKSEPTVAEDIGLEELYKKAEDDGVFIGKNHLRDATALLALLNKNLEKQECIKTLQKSCKNPHEHEALEKLCKDNTLSDYGKEKCEELKNDVNKTCKILTSKVINNRLFDPKKGNKGIVGWGELPTFLSNKDCAKLESYCFYFKESCPDVKEACVNVRAACYKRGLDARANKVLQENMRGMLHGSNKSWLEKFQQELVKVCKELKENKENFPNDELFVLCVQPAKAARLLTHDHQMRVIFLRQQLDQKRDFPTDKDCKKLGRKCQDLGEDSKEITWPCHTLEQQCNRLGTTEILKQVLLNEHKDTLKTHENCVTYLKEKCNKWSRRGDNRFSFVCVFKNATCKLMVKDVQDKCKVFKKNIEVAEIVDFLKNNTNNITTLERNCPSWHTYCNRFSPNCPDLTKGDTLCTKIKDHCKPFYERKALEDALKVELQGNLSDKSKCEPALKRYCEVLKNAANTPIKGLCKDTTDKKPKKDDNKVREELCEKLVEEVKEQCKTLSTELEQPAKELEEDSKTYEKLKKQAKEAMNKSNLVLSFVKKDENNASKNSSKNKDKNTVSNGLQDTTEHMKILRRGVKDVSVTESEAKAFDLVAEVFGRYLDLKERCNKLESDCRVKEDCKDLEGVCGKIQGVCSKLKPLKVKPHETVTESTTTTTTTTTTVTDPKATECKSLQTTDTWITQTSTHTSTSTITSTITSKITLTSTRRCKPTKCTTGDDAEDVKPSEGLKMSGWNVMRGVILAMMISFMI</sequence>
<feature type="domain" description="Major surface glycoprotein 2 C-terminal" evidence="3">
    <location>
        <begin position="852"/>
        <end position="881"/>
    </location>
</feature>
<evidence type="ECO:0000256" key="1">
    <source>
        <dbReference type="SAM" id="Coils"/>
    </source>
</evidence>
<evidence type="ECO:0000313" key="5">
    <source>
        <dbReference type="Proteomes" id="UP000053447"/>
    </source>
</evidence>
<protein>
    <recommendedName>
        <fullName evidence="3">Major surface glycoprotein 2 C-terminal domain-containing protein</fullName>
    </recommendedName>
</protein>
<dbReference type="InterPro" id="IPR003330">
    <property type="entry name" value="MSG"/>
</dbReference>
<dbReference type="GeneID" id="28942205"/>
<dbReference type="Pfam" id="PF12373">
    <property type="entry name" value="Msg2_C"/>
    <property type="match status" value="1"/>
</dbReference>
<proteinExistence type="predicted"/>